<reference evidence="2 3" key="1">
    <citation type="submission" date="2019-10" db="EMBL/GenBank/DDBJ databases">
        <authorList>
            <person name="Karimi E."/>
        </authorList>
    </citation>
    <scope>NUCLEOTIDE SEQUENCE [LARGE SCALE GENOMIC DNA]</scope>
    <source>
        <strain evidence="2">Bacillus sp. 71</strain>
    </source>
</reference>
<dbReference type="AlphaFoldDB" id="A0A653PAK7"/>
<organism evidence="2 3">
    <name type="scientific">Bacillus mycoides</name>
    <dbReference type="NCBI Taxonomy" id="1405"/>
    <lineage>
        <taxon>Bacteria</taxon>
        <taxon>Bacillati</taxon>
        <taxon>Bacillota</taxon>
        <taxon>Bacilli</taxon>
        <taxon>Bacillales</taxon>
        <taxon>Bacillaceae</taxon>
        <taxon>Bacillus</taxon>
        <taxon>Bacillus cereus group</taxon>
    </lineage>
</organism>
<feature type="compositionally biased region" description="Low complexity" evidence="1">
    <location>
        <begin position="70"/>
        <end position="81"/>
    </location>
</feature>
<sequence>MEGNRLQHNLYYFIYGNYMYRDIKGGFSICLKKRSIIGQKIIMHTLTMKKQFTSEYTQKEMMFTTPLSSTGTRTNGRTGNGLQRVHR</sequence>
<dbReference type="EMBL" id="CABWMC010000003">
    <property type="protein sequence ID" value="VXB26744.1"/>
    <property type="molecule type" value="Genomic_DNA"/>
</dbReference>
<feature type="region of interest" description="Disordered" evidence="1">
    <location>
        <begin position="64"/>
        <end position="87"/>
    </location>
</feature>
<evidence type="ECO:0000256" key="1">
    <source>
        <dbReference type="SAM" id="MobiDB-lite"/>
    </source>
</evidence>
<evidence type="ECO:0000313" key="2">
    <source>
        <dbReference type="EMBL" id="VXB26744.1"/>
    </source>
</evidence>
<proteinExistence type="predicted"/>
<evidence type="ECO:0000313" key="3">
    <source>
        <dbReference type="Proteomes" id="UP000437562"/>
    </source>
</evidence>
<dbReference type="Proteomes" id="UP000437562">
    <property type="component" value="Unassembled WGS sequence"/>
</dbReference>
<gene>
    <name evidence="2" type="ORF">BACI71_110053</name>
</gene>
<accession>A0A653PAK7</accession>
<protein>
    <submittedName>
        <fullName evidence="2">Uncharacterized protein</fullName>
    </submittedName>
</protein>
<name>A0A653PAK7_BACMY</name>